<dbReference type="RefSeq" id="WP_259414171.1">
    <property type="nucleotide sequence ID" value="NZ_JANWGH010000002.1"/>
</dbReference>
<dbReference type="EMBL" id="JANWGH010000002">
    <property type="protein sequence ID" value="MCS5490460.1"/>
    <property type="molecule type" value="Genomic_DNA"/>
</dbReference>
<organism evidence="1 2">
    <name type="scientific">Algoriphagus limi</name>
    <dbReference type="NCBI Taxonomy" id="2975273"/>
    <lineage>
        <taxon>Bacteria</taxon>
        <taxon>Pseudomonadati</taxon>
        <taxon>Bacteroidota</taxon>
        <taxon>Cytophagia</taxon>
        <taxon>Cytophagales</taxon>
        <taxon>Cyclobacteriaceae</taxon>
        <taxon>Algoriphagus</taxon>
    </lineage>
</organism>
<sequence>MNKFQYLSILGSALLFSCSNEKKEEKEVEKIDPVIEVITNAMDFQMVDSISSGWNTFRYVNKSNEVHFFVLEKLPEGIRLSNYENELIPVFKEGFDFMKLGNMEEGMKVFEKIPQWFGGVVNHGGVGILSGNSTAETTLFLEPGVYAMECYIRMPDGTPHVFMGMLKEVIVKDEVSELAEPKEDYSVTISSTEGIQFLDSIPAGIVEFGVEFLDQQLYEHFAGHDVNLVKLQEGAELDSLVAWINPSDMFALSTPEPKEFIFMGGAEDMPEGKKAYFKAELSAGNYVLISEVPDAMNRKMVHPFTVY</sequence>
<keyword evidence="2" id="KW-1185">Reference proteome</keyword>
<dbReference type="Proteomes" id="UP001206788">
    <property type="component" value="Unassembled WGS sequence"/>
</dbReference>
<evidence type="ECO:0000313" key="1">
    <source>
        <dbReference type="EMBL" id="MCS5490460.1"/>
    </source>
</evidence>
<proteinExistence type="predicted"/>
<comment type="caution">
    <text evidence="1">The sequence shown here is derived from an EMBL/GenBank/DDBJ whole genome shotgun (WGS) entry which is preliminary data.</text>
</comment>
<accession>A0ABT2G5B2</accession>
<name>A0ABT2G5B2_9BACT</name>
<evidence type="ECO:0000313" key="2">
    <source>
        <dbReference type="Proteomes" id="UP001206788"/>
    </source>
</evidence>
<dbReference type="PROSITE" id="PS51257">
    <property type="entry name" value="PROKAR_LIPOPROTEIN"/>
    <property type="match status" value="1"/>
</dbReference>
<protein>
    <submittedName>
        <fullName evidence="1">Uncharacterized protein</fullName>
    </submittedName>
</protein>
<gene>
    <name evidence="1" type="ORF">NY014_08475</name>
</gene>
<reference evidence="1 2" key="1">
    <citation type="submission" date="2022-08" db="EMBL/GenBank/DDBJ databases">
        <title>Algoriphagus sp. CAU 1643 isolated from mud.</title>
        <authorList>
            <person name="Kim W."/>
        </authorList>
    </citation>
    <scope>NUCLEOTIDE SEQUENCE [LARGE SCALE GENOMIC DNA]</scope>
    <source>
        <strain evidence="1 2">CAU 1643</strain>
    </source>
</reference>